<feature type="transmembrane region" description="Helical" evidence="10">
    <location>
        <begin position="369"/>
        <end position="387"/>
    </location>
</feature>
<dbReference type="GO" id="GO:0005886">
    <property type="term" value="C:plasma membrane"/>
    <property type="evidence" value="ECO:0007669"/>
    <property type="project" value="UniProtKB-SubCell"/>
</dbReference>
<protein>
    <submittedName>
        <fullName evidence="12">Na+/H+ antiporter subunit D</fullName>
    </submittedName>
</protein>
<feature type="transmembrane region" description="Helical" evidence="10">
    <location>
        <begin position="205"/>
        <end position="229"/>
    </location>
</feature>
<dbReference type="GO" id="GO:0008137">
    <property type="term" value="F:NADH dehydrogenase (ubiquinone) activity"/>
    <property type="evidence" value="ECO:0007669"/>
    <property type="project" value="InterPro"/>
</dbReference>
<feature type="domain" description="NADH:quinone oxidoreductase/Mrp antiporter transmembrane" evidence="11">
    <location>
        <begin position="129"/>
        <end position="418"/>
    </location>
</feature>
<dbReference type="GO" id="GO:0015297">
    <property type="term" value="F:antiporter activity"/>
    <property type="evidence" value="ECO:0007669"/>
    <property type="project" value="UniProtKB-KW"/>
</dbReference>
<name>A0A4R6C5Y0_9STAP</name>
<dbReference type="NCBIfam" id="NF005818">
    <property type="entry name" value="PRK07691.1"/>
    <property type="match status" value="1"/>
</dbReference>
<comment type="similarity">
    <text evidence="2">Belongs to the CPA3 antiporters (TC 2.A.63) subunit D family.</text>
</comment>
<proteinExistence type="inferred from homology"/>
<feature type="transmembrane region" description="Helical" evidence="10">
    <location>
        <begin position="32"/>
        <end position="51"/>
    </location>
</feature>
<dbReference type="EMBL" id="SDQG01000002">
    <property type="protein sequence ID" value="TDM17429.1"/>
    <property type="molecule type" value="Genomic_DNA"/>
</dbReference>
<feature type="transmembrane region" description="Helical" evidence="10">
    <location>
        <begin position="301"/>
        <end position="321"/>
    </location>
</feature>
<sequence>MMSNIVIMPIILPAITAIILILIGKRPIIKRMVAFFGTLITLIATVIQFIHVFKYGTTYLELGNWKVPYSIVLVSDMFASILVVTSTFITLLMIFYSYQTIGKDRETYYYYTSVMFMLAGLNGAFSTGDIFNLFVFFEVFLIASYVLMIIGGTKIQLQESIKYILVNVTSSAFFVLAIGMLYSVVGSLNMADISNRISTIQDQDIIIVVSILFIFIFATKAGMFPLYFWLPGAYYAPPIPILGLFGALLTKVGVYAIYRTYSLFFSYSGPVVTNILLVLALLTIIFGCIGAIAYFDMKKIIIYNIMIAVGVIIMGIVIFTKESTIGGIYYLIHDMLIKASLFMLVGVIIKITGETDIRNISGLIKRYPVLGWTFFISSLSLAGIPPLSGFFGKYFIVKAAFMEGYTASAIIILISSLIVLLSVIKIFIMVFFGDDKGIVYKTQPYYKMLIASVIMTSAAVLFGLCSEQLYPYIAAAAEHIYNPVSYVKALGVK</sequence>
<keyword evidence="5 9" id="KW-0812">Transmembrane</keyword>
<dbReference type="GO" id="GO:0042773">
    <property type="term" value="P:ATP synthesis coupled electron transport"/>
    <property type="evidence" value="ECO:0007669"/>
    <property type="project" value="InterPro"/>
</dbReference>
<evidence type="ECO:0000313" key="12">
    <source>
        <dbReference type="EMBL" id="TDM17429.1"/>
    </source>
</evidence>
<keyword evidence="4" id="KW-1003">Cell membrane</keyword>
<evidence type="ECO:0000256" key="2">
    <source>
        <dbReference type="ARBA" id="ARBA00005346"/>
    </source>
</evidence>
<evidence type="ECO:0000256" key="4">
    <source>
        <dbReference type="ARBA" id="ARBA00022475"/>
    </source>
</evidence>
<evidence type="ECO:0000256" key="9">
    <source>
        <dbReference type="RuleBase" id="RU000320"/>
    </source>
</evidence>
<evidence type="ECO:0000256" key="3">
    <source>
        <dbReference type="ARBA" id="ARBA00022449"/>
    </source>
</evidence>
<evidence type="ECO:0000256" key="8">
    <source>
        <dbReference type="ARBA" id="ARBA00023136"/>
    </source>
</evidence>
<feature type="transmembrane region" description="Helical" evidence="10">
    <location>
        <begin position="407"/>
        <end position="433"/>
    </location>
</feature>
<dbReference type="PRINTS" id="PR01437">
    <property type="entry name" value="NUOXDRDTASE4"/>
</dbReference>
<evidence type="ECO:0000256" key="1">
    <source>
        <dbReference type="ARBA" id="ARBA00004651"/>
    </source>
</evidence>
<comment type="subcellular location">
    <subcellularLocation>
        <location evidence="1">Cell membrane</location>
        <topology evidence="1">Multi-pass membrane protein</topology>
    </subcellularLocation>
    <subcellularLocation>
        <location evidence="9">Membrane</location>
        <topology evidence="9">Multi-pass membrane protein</topology>
    </subcellularLocation>
</comment>
<evidence type="ECO:0000256" key="10">
    <source>
        <dbReference type="SAM" id="Phobius"/>
    </source>
</evidence>
<dbReference type="PANTHER" id="PTHR42703">
    <property type="entry name" value="NADH DEHYDROGENASE"/>
    <property type="match status" value="1"/>
</dbReference>
<feature type="transmembrane region" description="Helical" evidence="10">
    <location>
        <begin position="445"/>
        <end position="464"/>
    </location>
</feature>
<feature type="transmembrane region" description="Helical" evidence="10">
    <location>
        <begin position="241"/>
        <end position="258"/>
    </location>
</feature>
<feature type="transmembrane region" description="Helical" evidence="10">
    <location>
        <begin position="71"/>
        <end position="96"/>
    </location>
</feature>
<dbReference type="InterPro" id="IPR050586">
    <property type="entry name" value="CPA3_Na-H_Antiporter_D"/>
</dbReference>
<feature type="transmembrane region" description="Helical" evidence="10">
    <location>
        <begin position="108"/>
        <end position="125"/>
    </location>
</feature>
<feature type="transmembrane region" description="Helical" evidence="10">
    <location>
        <begin position="131"/>
        <end position="151"/>
    </location>
</feature>
<feature type="transmembrane region" description="Helical" evidence="10">
    <location>
        <begin position="270"/>
        <end position="294"/>
    </location>
</feature>
<keyword evidence="3" id="KW-0050">Antiport</keyword>
<keyword evidence="3" id="KW-0813">Transport</keyword>
<dbReference type="Proteomes" id="UP000294865">
    <property type="component" value="Unassembled WGS sequence"/>
</dbReference>
<evidence type="ECO:0000313" key="13">
    <source>
        <dbReference type="Proteomes" id="UP000294865"/>
    </source>
</evidence>
<keyword evidence="8 10" id="KW-0472">Membrane</keyword>
<keyword evidence="7" id="KW-0406">Ion transport</keyword>
<gene>
    <name evidence="12" type="ORF">ETI04_05895</name>
</gene>
<accession>A0A4R6C5Y0</accession>
<evidence type="ECO:0000256" key="6">
    <source>
        <dbReference type="ARBA" id="ARBA00022989"/>
    </source>
</evidence>
<dbReference type="AlphaFoldDB" id="A0A4R6C5Y0"/>
<feature type="transmembrane region" description="Helical" evidence="10">
    <location>
        <begin position="327"/>
        <end position="349"/>
    </location>
</feature>
<reference evidence="12 13" key="1">
    <citation type="submission" date="2019-01" db="EMBL/GenBank/DDBJ databases">
        <title>Draft genome sequences of Macrococcus caseolyticus, Macrococcus canis, Macrococcus bohemicus and Macrococcus goetzii.</title>
        <authorList>
            <person name="Mazhar S."/>
            <person name="Altermann E."/>
            <person name="Hill C."/>
            <person name="Mcauliffe O."/>
        </authorList>
    </citation>
    <scope>NUCLEOTIDE SEQUENCE [LARGE SCALE GENOMIC DNA]</scope>
    <source>
        <strain evidence="12 13">DPC7162</strain>
    </source>
</reference>
<organism evidence="12 13">
    <name type="scientific">Macrococcoides canis</name>
    <dbReference type="NCBI Taxonomy" id="1855823"/>
    <lineage>
        <taxon>Bacteria</taxon>
        <taxon>Bacillati</taxon>
        <taxon>Bacillota</taxon>
        <taxon>Bacilli</taxon>
        <taxon>Bacillales</taxon>
        <taxon>Staphylococcaceae</taxon>
        <taxon>Macrococcoides</taxon>
    </lineage>
</organism>
<dbReference type="InterPro" id="IPR003918">
    <property type="entry name" value="NADH_UbQ_OxRdtase"/>
</dbReference>
<dbReference type="PANTHER" id="PTHR42703:SF1">
    <property type="entry name" value="NA(+)_H(+) ANTIPORTER SUBUNIT D1"/>
    <property type="match status" value="1"/>
</dbReference>
<feature type="transmembrane region" description="Helical" evidence="10">
    <location>
        <begin position="6"/>
        <end position="23"/>
    </location>
</feature>
<dbReference type="RefSeq" id="WP_133419565.1">
    <property type="nucleotide sequence ID" value="NZ_SDGR01000003.1"/>
</dbReference>
<evidence type="ECO:0000259" key="11">
    <source>
        <dbReference type="Pfam" id="PF00361"/>
    </source>
</evidence>
<evidence type="ECO:0000256" key="7">
    <source>
        <dbReference type="ARBA" id="ARBA00023065"/>
    </source>
</evidence>
<dbReference type="Pfam" id="PF00361">
    <property type="entry name" value="Proton_antipo_M"/>
    <property type="match status" value="1"/>
</dbReference>
<comment type="caution">
    <text evidence="12">The sequence shown here is derived from an EMBL/GenBank/DDBJ whole genome shotgun (WGS) entry which is preliminary data.</text>
</comment>
<feature type="transmembrane region" description="Helical" evidence="10">
    <location>
        <begin position="163"/>
        <end position="185"/>
    </location>
</feature>
<evidence type="ECO:0000256" key="5">
    <source>
        <dbReference type="ARBA" id="ARBA00022692"/>
    </source>
</evidence>
<keyword evidence="6 10" id="KW-1133">Transmembrane helix</keyword>
<dbReference type="InterPro" id="IPR001750">
    <property type="entry name" value="ND/Mrp_TM"/>
</dbReference>